<dbReference type="Pfam" id="PF00440">
    <property type="entry name" value="TetR_N"/>
    <property type="match status" value="1"/>
</dbReference>
<feature type="DNA-binding region" description="H-T-H motif" evidence="4">
    <location>
        <begin position="25"/>
        <end position="44"/>
    </location>
</feature>
<dbReference type="PANTHER" id="PTHR30055">
    <property type="entry name" value="HTH-TYPE TRANSCRIPTIONAL REGULATOR RUTR"/>
    <property type="match status" value="1"/>
</dbReference>
<dbReference type="GO" id="GO:0045892">
    <property type="term" value="P:negative regulation of DNA-templated transcription"/>
    <property type="evidence" value="ECO:0007669"/>
    <property type="project" value="InterPro"/>
</dbReference>
<dbReference type="InterPro" id="IPR036271">
    <property type="entry name" value="Tet_transcr_reg_TetR-rel_C_sf"/>
</dbReference>
<dbReference type="SUPFAM" id="SSF46689">
    <property type="entry name" value="Homeodomain-like"/>
    <property type="match status" value="1"/>
</dbReference>
<dbReference type="GO" id="GO:0003700">
    <property type="term" value="F:DNA-binding transcription factor activity"/>
    <property type="evidence" value="ECO:0007669"/>
    <property type="project" value="TreeGrafter"/>
</dbReference>
<dbReference type="InterPro" id="IPR003012">
    <property type="entry name" value="Tet_transcr_reg_TetR"/>
</dbReference>
<dbReference type="PROSITE" id="PS50977">
    <property type="entry name" value="HTH_TETR_2"/>
    <property type="match status" value="1"/>
</dbReference>
<evidence type="ECO:0000256" key="4">
    <source>
        <dbReference type="PROSITE-ProRule" id="PRU00335"/>
    </source>
</evidence>
<dbReference type="PANTHER" id="PTHR30055:SF151">
    <property type="entry name" value="TRANSCRIPTIONAL REGULATORY PROTEIN"/>
    <property type="match status" value="1"/>
</dbReference>
<dbReference type="OrthoDB" id="3819648at2"/>
<dbReference type="InterPro" id="IPR009057">
    <property type="entry name" value="Homeodomain-like_sf"/>
</dbReference>
<keyword evidence="2 4" id="KW-0238">DNA-binding</keyword>
<evidence type="ECO:0000256" key="3">
    <source>
        <dbReference type="ARBA" id="ARBA00023163"/>
    </source>
</evidence>
<accession>A0A1L2ZN36</accession>
<evidence type="ECO:0000313" key="7">
    <source>
        <dbReference type="Proteomes" id="UP000183530"/>
    </source>
</evidence>
<proteinExistence type="predicted"/>
<dbReference type="InterPro" id="IPR001647">
    <property type="entry name" value="HTH_TetR"/>
</dbReference>
<dbReference type="Proteomes" id="UP000183530">
    <property type="component" value="Chromosome"/>
</dbReference>
<dbReference type="PRINTS" id="PR00455">
    <property type="entry name" value="HTHTETR"/>
</dbReference>
<protein>
    <recommendedName>
        <fullName evidence="5">HTH tetR-type domain-containing protein</fullName>
    </recommendedName>
</protein>
<evidence type="ECO:0000256" key="1">
    <source>
        <dbReference type="ARBA" id="ARBA00023015"/>
    </source>
</evidence>
<dbReference type="InterPro" id="IPR050109">
    <property type="entry name" value="HTH-type_TetR-like_transc_reg"/>
</dbReference>
<name>A0A1L2ZN36_9MICC</name>
<organism evidence="6 7">
    <name type="scientific">Neomicrococcus aestuarii</name>
    <dbReference type="NCBI Taxonomy" id="556325"/>
    <lineage>
        <taxon>Bacteria</taxon>
        <taxon>Bacillati</taxon>
        <taxon>Actinomycetota</taxon>
        <taxon>Actinomycetes</taxon>
        <taxon>Micrococcales</taxon>
        <taxon>Micrococcaceae</taxon>
        <taxon>Neomicrococcus</taxon>
    </lineage>
</organism>
<dbReference type="InterPro" id="IPR023772">
    <property type="entry name" value="DNA-bd_HTH_TetR-type_CS"/>
</dbReference>
<dbReference type="EMBL" id="CP018135">
    <property type="protein sequence ID" value="APF40794.1"/>
    <property type="molecule type" value="Genomic_DNA"/>
</dbReference>
<dbReference type="SUPFAM" id="SSF48498">
    <property type="entry name" value="Tetracyclin repressor-like, C-terminal domain"/>
    <property type="match status" value="1"/>
</dbReference>
<dbReference type="Gene3D" id="1.10.10.60">
    <property type="entry name" value="Homeodomain-like"/>
    <property type="match status" value="1"/>
</dbReference>
<dbReference type="PROSITE" id="PS01081">
    <property type="entry name" value="HTH_TETR_1"/>
    <property type="match status" value="1"/>
</dbReference>
<dbReference type="KEGG" id="nae:BHE16_06975"/>
<dbReference type="GO" id="GO:0000976">
    <property type="term" value="F:transcription cis-regulatory region binding"/>
    <property type="evidence" value="ECO:0007669"/>
    <property type="project" value="TreeGrafter"/>
</dbReference>
<keyword evidence="7" id="KW-1185">Reference proteome</keyword>
<sequence length="193" mass="21330">MALTRDTVVETAVRLLTQYGLADLSMRRLARELDVQVGALYWHVASKQELLVDVAAHLLAKIPDNAPSQEITSANDDDVAWVRQELSVVCHSIFDALLPIPDSADVVQWAAATRPEALRAVGILRDLLTHLPVEPTRIHAATSLLLHHIVGIVAELQNATMAVGEDQLEARRVNDRLRESFEWGLERVLDALA</sequence>
<dbReference type="RefSeq" id="WP_071894271.1">
    <property type="nucleotide sequence ID" value="NZ_CP018135.1"/>
</dbReference>
<evidence type="ECO:0000256" key="2">
    <source>
        <dbReference type="ARBA" id="ARBA00023125"/>
    </source>
</evidence>
<reference evidence="6 7" key="1">
    <citation type="submission" date="2016-11" db="EMBL/GenBank/DDBJ databases">
        <title>Genome sequencing of Zhihengliuella aestuarii B18 antagonistic to Plasmodiophora brassicae.</title>
        <authorList>
            <person name="Luo Y."/>
        </authorList>
    </citation>
    <scope>NUCLEOTIDE SEQUENCE [LARGE SCALE GENOMIC DNA]</scope>
    <source>
        <strain evidence="6 7">B18</strain>
    </source>
</reference>
<gene>
    <name evidence="6" type="ORF">BHE16_06975</name>
</gene>
<evidence type="ECO:0000313" key="6">
    <source>
        <dbReference type="EMBL" id="APF40794.1"/>
    </source>
</evidence>
<keyword evidence="3" id="KW-0804">Transcription</keyword>
<dbReference type="GO" id="GO:0046677">
    <property type="term" value="P:response to antibiotic"/>
    <property type="evidence" value="ECO:0007669"/>
    <property type="project" value="InterPro"/>
</dbReference>
<feature type="domain" description="HTH tetR-type" evidence="5">
    <location>
        <begin position="2"/>
        <end position="62"/>
    </location>
</feature>
<dbReference type="AlphaFoldDB" id="A0A1L2ZN36"/>
<keyword evidence="1" id="KW-0805">Transcription regulation</keyword>
<dbReference type="PRINTS" id="PR00400">
    <property type="entry name" value="TETREPRESSOR"/>
</dbReference>
<evidence type="ECO:0000259" key="5">
    <source>
        <dbReference type="PROSITE" id="PS50977"/>
    </source>
</evidence>
<dbReference type="Gene3D" id="1.10.357.10">
    <property type="entry name" value="Tetracycline Repressor, domain 2"/>
    <property type="match status" value="1"/>
</dbReference>